<feature type="signal peptide" evidence="1">
    <location>
        <begin position="1"/>
        <end position="27"/>
    </location>
</feature>
<keyword evidence="3" id="KW-1185">Reference proteome</keyword>
<dbReference type="OrthoDB" id="5178352at2"/>
<evidence type="ECO:0000313" key="2">
    <source>
        <dbReference type="EMBL" id="TNM50138.1"/>
    </source>
</evidence>
<keyword evidence="1" id="KW-0732">Signal</keyword>
<reference evidence="2 3" key="1">
    <citation type="journal article" date="2016" name="Int. J. Syst. Evol. Microbiol.">
        <title>Nocardioides albidus sp. nov., an actinobacterium isolated from garden soil.</title>
        <authorList>
            <person name="Singh H."/>
            <person name="Du J."/>
            <person name="Trinh H."/>
            <person name="Won K."/>
            <person name="Yang J.E."/>
            <person name="Yin C."/>
            <person name="Kook M."/>
            <person name="Yi T.H."/>
        </authorList>
    </citation>
    <scope>NUCLEOTIDE SEQUENCE [LARGE SCALE GENOMIC DNA]</scope>
    <source>
        <strain evidence="2 3">CCTCC AB 2015297</strain>
    </source>
</reference>
<evidence type="ECO:0000256" key="1">
    <source>
        <dbReference type="SAM" id="SignalP"/>
    </source>
</evidence>
<sequence length="388" mass="39312">MKGRLRATRIALGAVLATATFAGVAQASPSPTTTSTAKVDCVVYDEAAAKCTVTGVVYAITQIGDTTYIGGAFAAVNGEPRANLAAVRADGSLDPIWTPSTDGTVYALAASADGSKVYVGGSFAAVDGQPRRLAAVTADTGALVGGWTTTTSNNTVRALAADTTGRLYVGGSFSRIGGRAIARLAAVDQATGAVDAAFAPQPNNTVRALGLTDDGTRLYAGGSFSTMGGLPRPGAAELTPAGATTAFAPTEGGVAISLDVSPTGRLFFGTTNNRTWAYDPTVSSLPLYRVRTSGDVQAILATADEVYIGGHFSGFPEAHLDRLHIGSFLAANGTPTAWNPGANGSYGVWAFGLTDGPPLPGSLDALSVGGDFTRTAGAARRGYARFPF</sequence>
<proteinExistence type="predicted"/>
<dbReference type="RefSeq" id="WP_158296437.1">
    <property type="nucleotide sequence ID" value="NZ_VDMP01000011.1"/>
</dbReference>
<evidence type="ECO:0000313" key="3">
    <source>
        <dbReference type="Proteomes" id="UP000313231"/>
    </source>
</evidence>
<dbReference type="Pfam" id="PF17164">
    <property type="entry name" value="DUF5122"/>
    <property type="match status" value="1"/>
</dbReference>
<dbReference type="InterPro" id="IPR011047">
    <property type="entry name" value="Quinoprotein_ADH-like_sf"/>
</dbReference>
<dbReference type="InterPro" id="IPR013431">
    <property type="entry name" value="Delta_60_rpt"/>
</dbReference>
<accession>A0A5C4WP92</accession>
<dbReference type="AlphaFoldDB" id="A0A5C4WP92"/>
<dbReference type="EMBL" id="VDMP01000011">
    <property type="protein sequence ID" value="TNM50138.1"/>
    <property type="molecule type" value="Genomic_DNA"/>
</dbReference>
<dbReference type="PANTHER" id="PTHR31778">
    <property type="entry name" value="BUD SITE SELECTION PROTEIN RAX2"/>
    <property type="match status" value="1"/>
</dbReference>
<dbReference type="Gene3D" id="2.80.10.50">
    <property type="match status" value="2"/>
</dbReference>
<feature type="chain" id="PRO_5022881218" evidence="1">
    <location>
        <begin position="28"/>
        <end position="388"/>
    </location>
</feature>
<dbReference type="Proteomes" id="UP000313231">
    <property type="component" value="Unassembled WGS sequence"/>
</dbReference>
<name>A0A5C4WP92_9ACTN</name>
<gene>
    <name evidence="2" type="ORF">FHP29_00995</name>
</gene>
<organism evidence="2 3">
    <name type="scientific">Nocardioides albidus</name>
    <dbReference type="NCBI Taxonomy" id="1517589"/>
    <lineage>
        <taxon>Bacteria</taxon>
        <taxon>Bacillati</taxon>
        <taxon>Actinomycetota</taxon>
        <taxon>Actinomycetes</taxon>
        <taxon>Propionibacteriales</taxon>
        <taxon>Nocardioidaceae</taxon>
        <taxon>Nocardioides</taxon>
    </lineage>
</organism>
<dbReference type="GO" id="GO:1902929">
    <property type="term" value="C:plasma membrane of growing cell tip"/>
    <property type="evidence" value="ECO:0007669"/>
    <property type="project" value="TreeGrafter"/>
</dbReference>
<dbReference type="PANTHER" id="PTHR31778:SF2">
    <property type="entry name" value="BUD SITE SELECTION PROTEIN RAX2"/>
    <property type="match status" value="1"/>
</dbReference>
<protein>
    <submittedName>
        <fullName evidence="2">Uncharacterized protein</fullName>
    </submittedName>
</protein>
<dbReference type="SUPFAM" id="SSF50998">
    <property type="entry name" value="Quinoprotein alcohol dehydrogenase-like"/>
    <property type="match status" value="1"/>
</dbReference>
<comment type="caution">
    <text evidence="2">The sequence shown here is derived from an EMBL/GenBank/DDBJ whole genome shotgun (WGS) entry which is preliminary data.</text>
</comment>